<accession>A0A8D2GZE6</accession>
<reference evidence="6" key="2">
    <citation type="submission" date="2025-09" db="UniProtKB">
        <authorList>
            <consortium name="Ensembl"/>
        </authorList>
    </citation>
    <scope>IDENTIFICATION</scope>
</reference>
<keyword evidence="1" id="KW-0391">Immunity</keyword>
<dbReference type="SMART" id="SM00409">
    <property type="entry name" value="IG"/>
    <property type="match status" value="1"/>
</dbReference>
<dbReference type="SUPFAM" id="SSF48726">
    <property type="entry name" value="Immunoglobulin"/>
    <property type="match status" value="1"/>
</dbReference>
<sequence length="120" mass="13511">MVMRSSLQGFFFFMFPMAGSRCDIQMTQSPSSLSASQEDRVTITCRASEDISNFLHWHQQKLDKGLIYLVSNRYPGVPHRFSGSGSETDFTLRINIVQAEDAGVYYCVQSTHVPPTVVQP</sequence>
<evidence type="ECO:0000313" key="7">
    <source>
        <dbReference type="Proteomes" id="UP000694417"/>
    </source>
</evidence>
<feature type="chain" id="PRO_5034206811" description="Ig-like domain-containing protein" evidence="4">
    <location>
        <begin position="23"/>
        <end position="120"/>
    </location>
</feature>
<dbReference type="InterPro" id="IPR036179">
    <property type="entry name" value="Ig-like_dom_sf"/>
</dbReference>
<evidence type="ECO:0000256" key="4">
    <source>
        <dbReference type="SAM" id="SignalP"/>
    </source>
</evidence>
<dbReference type="GO" id="GO:0005886">
    <property type="term" value="C:plasma membrane"/>
    <property type="evidence" value="ECO:0007669"/>
    <property type="project" value="UniProtKB-ARBA"/>
</dbReference>
<organism evidence="6 7">
    <name type="scientific">Urocitellus parryii</name>
    <name type="common">Arctic ground squirrel</name>
    <name type="synonym">Spermophilus parryii</name>
    <dbReference type="NCBI Taxonomy" id="9999"/>
    <lineage>
        <taxon>Eukaryota</taxon>
        <taxon>Metazoa</taxon>
        <taxon>Chordata</taxon>
        <taxon>Craniata</taxon>
        <taxon>Vertebrata</taxon>
        <taxon>Euteleostomi</taxon>
        <taxon>Mammalia</taxon>
        <taxon>Eutheria</taxon>
        <taxon>Euarchontoglires</taxon>
        <taxon>Glires</taxon>
        <taxon>Rodentia</taxon>
        <taxon>Sciuromorpha</taxon>
        <taxon>Sciuridae</taxon>
        <taxon>Xerinae</taxon>
        <taxon>Marmotini</taxon>
        <taxon>Urocitellus</taxon>
    </lineage>
</organism>
<dbReference type="AlphaFoldDB" id="A0A8D2GZE6"/>
<dbReference type="Ensembl" id="ENSUPAT00010005323.1">
    <property type="protein sequence ID" value="ENSUPAP00010004644.1"/>
    <property type="gene ID" value="ENSUPAG00010003763.1"/>
</dbReference>
<dbReference type="InterPro" id="IPR013783">
    <property type="entry name" value="Ig-like_fold"/>
</dbReference>
<evidence type="ECO:0000256" key="2">
    <source>
        <dbReference type="ARBA" id="ARBA00023130"/>
    </source>
</evidence>
<dbReference type="PANTHER" id="PTHR23267">
    <property type="entry name" value="IMMUNOGLOBULIN LIGHT CHAIN"/>
    <property type="match status" value="1"/>
</dbReference>
<dbReference type="Gene3D" id="2.60.40.10">
    <property type="entry name" value="Immunoglobulins"/>
    <property type="match status" value="1"/>
</dbReference>
<evidence type="ECO:0000313" key="6">
    <source>
        <dbReference type="Ensembl" id="ENSUPAP00010004644.1"/>
    </source>
</evidence>
<keyword evidence="2" id="KW-1064">Adaptive immunity</keyword>
<protein>
    <recommendedName>
        <fullName evidence="5">Ig-like domain-containing protein</fullName>
    </recommendedName>
</protein>
<evidence type="ECO:0000259" key="5">
    <source>
        <dbReference type="PROSITE" id="PS50835"/>
    </source>
</evidence>
<dbReference type="GeneTree" id="ENSGT00940000153924"/>
<evidence type="ECO:0000256" key="3">
    <source>
        <dbReference type="ARBA" id="ARBA00043265"/>
    </source>
</evidence>
<dbReference type="InterPro" id="IPR013106">
    <property type="entry name" value="Ig_V-set"/>
</dbReference>
<keyword evidence="7" id="KW-1185">Reference proteome</keyword>
<dbReference type="FunFam" id="2.60.40.10:FF:000212">
    <property type="entry name" value="Immunoglobulin kappa chain variable 12-38"/>
    <property type="match status" value="1"/>
</dbReference>
<dbReference type="Pfam" id="PF07686">
    <property type="entry name" value="V-set"/>
    <property type="match status" value="1"/>
</dbReference>
<feature type="domain" description="Ig-like" evidence="5">
    <location>
        <begin position="24"/>
        <end position="107"/>
    </location>
</feature>
<name>A0A8D2GZE6_UROPR</name>
<feature type="signal peptide" evidence="4">
    <location>
        <begin position="1"/>
        <end position="22"/>
    </location>
</feature>
<reference evidence="6" key="1">
    <citation type="submission" date="2025-08" db="UniProtKB">
        <authorList>
            <consortium name="Ensembl"/>
        </authorList>
    </citation>
    <scope>IDENTIFICATION</scope>
</reference>
<dbReference type="InterPro" id="IPR007110">
    <property type="entry name" value="Ig-like_dom"/>
</dbReference>
<dbReference type="GO" id="GO:0005576">
    <property type="term" value="C:extracellular region"/>
    <property type="evidence" value="ECO:0007669"/>
    <property type="project" value="UniProtKB-ARBA"/>
</dbReference>
<dbReference type="InterPro" id="IPR003599">
    <property type="entry name" value="Ig_sub"/>
</dbReference>
<dbReference type="Proteomes" id="UP000694417">
    <property type="component" value="Unplaced"/>
</dbReference>
<evidence type="ECO:0000256" key="1">
    <source>
        <dbReference type="ARBA" id="ARBA00022859"/>
    </source>
</evidence>
<dbReference type="GO" id="GO:0019814">
    <property type="term" value="C:immunoglobulin complex"/>
    <property type="evidence" value="ECO:0007669"/>
    <property type="project" value="UniProtKB-KW"/>
</dbReference>
<dbReference type="SMART" id="SM00406">
    <property type="entry name" value="IGv"/>
    <property type="match status" value="1"/>
</dbReference>
<proteinExistence type="predicted"/>
<keyword evidence="4" id="KW-0732">Signal</keyword>
<dbReference type="PROSITE" id="PS50835">
    <property type="entry name" value="IG_LIKE"/>
    <property type="match status" value="1"/>
</dbReference>
<dbReference type="GO" id="GO:0002250">
    <property type="term" value="P:adaptive immune response"/>
    <property type="evidence" value="ECO:0007669"/>
    <property type="project" value="UniProtKB-KW"/>
</dbReference>
<keyword evidence="3" id="KW-1280">Immunoglobulin</keyword>
<dbReference type="InterPro" id="IPR050150">
    <property type="entry name" value="IgV_Light_Chain"/>
</dbReference>